<organism evidence="1 2">
    <name type="scientific">Glossina pallidipes</name>
    <name type="common">Tsetse fly</name>
    <dbReference type="NCBI Taxonomy" id="7398"/>
    <lineage>
        <taxon>Eukaryota</taxon>
        <taxon>Metazoa</taxon>
        <taxon>Ecdysozoa</taxon>
        <taxon>Arthropoda</taxon>
        <taxon>Hexapoda</taxon>
        <taxon>Insecta</taxon>
        <taxon>Pterygota</taxon>
        <taxon>Neoptera</taxon>
        <taxon>Endopterygota</taxon>
        <taxon>Diptera</taxon>
        <taxon>Brachycera</taxon>
        <taxon>Muscomorpha</taxon>
        <taxon>Hippoboscoidea</taxon>
        <taxon>Glossinidae</taxon>
        <taxon>Glossina</taxon>
    </lineage>
</organism>
<protein>
    <submittedName>
        <fullName evidence="1">Uncharacterized protein</fullName>
    </submittedName>
</protein>
<keyword evidence="2" id="KW-1185">Reference proteome</keyword>
<proteinExistence type="predicted"/>
<dbReference type="AlphaFoldDB" id="A0A1A9Z0E8"/>
<evidence type="ECO:0000313" key="1">
    <source>
        <dbReference type="EnsemblMetazoa" id="GPAI000220-PA"/>
    </source>
</evidence>
<sequence length="288" mass="32806">MAGKPPWKFDVLNITYENQTPDKVDLEVKITQPSRGVTALTGWIDIKEDITDDAFIEIQLLYSKTGTGNSYSPTPFRLQKMNTSQFINWPYKEYLLDSLKGCAENYIDVGDAPFVAPVTKRRVSLNECVFGTEKMPTMMKNGFYKMEIHISNALEGYGCGLCQIYDSLQAAKPVWKFDILDVRYNIQTPDKIAIEIKITQPARGVYTVNGHFDIKEDVTDETFFEIGILYSKTGTGNSYSPTPFRLRKMNLSEFVNWPYKEYLSATVEQCGENVVEFEDDDDDDDDDG</sequence>
<dbReference type="PANTHER" id="PTHR21112">
    <property type="entry name" value="CHEMOSENSORY PROTEIN A 29A-RELATED"/>
    <property type="match status" value="1"/>
</dbReference>
<reference evidence="2" key="1">
    <citation type="submission" date="2014-03" db="EMBL/GenBank/DDBJ databases">
        <authorList>
            <person name="Aksoy S."/>
            <person name="Warren W."/>
            <person name="Wilson R.K."/>
        </authorList>
    </citation>
    <scope>NUCLEOTIDE SEQUENCE [LARGE SCALE GENOMIC DNA]</scope>
    <source>
        <strain evidence="2">IAEA</strain>
    </source>
</reference>
<accession>A0A1A9Z0E8</accession>
<dbReference type="Pfam" id="PF06477">
    <property type="entry name" value="DUF1091"/>
    <property type="match status" value="1"/>
</dbReference>
<dbReference type="VEuPathDB" id="VectorBase:GPAI000220"/>
<reference evidence="1" key="2">
    <citation type="submission" date="2020-05" db="UniProtKB">
        <authorList>
            <consortium name="EnsemblMetazoa"/>
        </authorList>
    </citation>
    <scope>IDENTIFICATION</scope>
    <source>
        <strain evidence="1">IAEA</strain>
    </source>
</reference>
<evidence type="ECO:0000313" key="2">
    <source>
        <dbReference type="Proteomes" id="UP000092445"/>
    </source>
</evidence>
<name>A0A1A9Z0E8_GLOPL</name>
<dbReference type="EnsemblMetazoa" id="GPAI000220-RA">
    <property type="protein sequence ID" value="GPAI000220-PA"/>
    <property type="gene ID" value="GPAI000220"/>
</dbReference>
<dbReference type="PANTHER" id="PTHR21112:SF0">
    <property type="entry name" value="CHEMOSENSORY PROTEIN A 29A-RELATED"/>
    <property type="match status" value="1"/>
</dbReference>
<dbReference type="Proteomes" id="UP000092445">
    <property type="component" value="Unassembled WGS sequence"/>
</dbReference>
<dbReference type="InterPro" id="IPR010512">
    <property type="entry name" value="DUF1091"/>
</dbReference>